<feature type="transmembrane region" description="Helical" evidence="7">
    <location>
        <begin position="249"/>
        <end position="271"/>
    </location>
</feature>
<sequence>MTATDTLPIAPPQRRRAVDADRRQAGAGWLMSAPALALMLTILIAPVLLAVVLSFTDYALGNPGFNWVGLENYERIFTRPTYAKMLGATFTYVLTVVPLSVGLGLGAALLIQSLSRGAGVYKAIYFLPVMATLLAMTIVWQLMLHPSIGVVNRGLEWVCAQPALEGLFSLSFLGLAPESTWFGRVCSQGTPLWLGDRDYAIWVVCFIGIWQGFGFNMVLYLAGLTGVSRDLYAAAEMDGARSGWERFRLVTWPALGPTTVFVVTITCIRAFQAFDTVEALFSPGGGPGKSAYVMMFAIYEKGVTQNLVGLGAAITVLFLVFVMILTLIQRWFTERKVHYA</sequence>
<dbReference type="RefSeq" id="WP_089963957.1">
    <property type="nucleotide sequence ID" value="NZ_FNAV01000028.1"/>
</dbReference>
<evidence type="ECO:0000256" key="1">
    <source>
        <dbReference type="ARBA" id="ARBA00004651"/>
    </source>
</evidence>
<evidence type="ECO:0000313" key="10">
    <source>
        <dbReference type="Proteomes" id="UP000198994"/>
    </source>
</evidence>
<feature type="domain" description="ABC transmembrane type-1" evidence="8">
    <location>
        <begin position="86"/>
        <end position="329"/>
    </location>
</feature>
<dbReference type="GO" id="GO:0005886">
    <property type="term" value="C:plasma membrane"/>
    <property type="evidence" value="ECO:0007669"/>
    <property type="project" value="UniProtKB-SubCell"/>
</dbReference>
<proteinExistence type="inferred from homology"/>
<dbReference type="Gene3D" id="1.10.3720.10">
    <property type="entry name" value="MetI-like"/>
    <property type="match status" value="1"/>
</dbReference>
<keyword evidence="10" id="KW-1185">Reference proteome</keyword>
<dbReference type="InterPro" id="IPR051393">
    <property type="entry name" value="ABC_transporter_permease"/>
</dbReference>
<keyword evidence="2 7" id="KW-0813">Transport</keyword>
<dbReference type="PROSITE" id="PS50928">
    <property type="entry name" value="ABC_TM1"/>
    <property type="match status" value="1"/>
</dbReference>
<keyword evidence="3" id="KW-1003">Cell membrane</keyword>
<name>A0A1G7LYE6_9RHOB</name>
<dbReference type="PANTHER" id="PTHR30193">
    <property type="entry name" value="ABC TRANSPORTER PERMEASE PROTEIN"/>
    <property type="match status" value="1"/>
</dbReference>
<dbReference type="PANTHER" id="PTHR30193:SF37">
    <property type="entry name" value="INNER MEMBRANE ABC TRANSPORTER PERMEASE PROTEIN YCJO"/>
    <property type="match status" value="1"/>
</dbReference>
<evidence type="ECO:0000256" key="3">
    <source>
        <dbReference type="ARBA" id="ARBA00022475"/>
    </source>
</evidence>
<gene>
    <name evidence="9" type="ORF">SAMN04488105_12820</name>
</gene>
<dbReference type="InterPro" id="IPR035906">
    <property type="entry name" value="MetI-like_sf"/>
</dbReference>
<dbReference type="AlphaFoldDB" id="A0A1G7LYE6"/>
<evidence type="ECO:0000256" key="4">
    <source>
        <dbReference type="ARBA" id="ARBA00022692"/>
    </source>
</evidence>
<feature type="transmembrane region" description="Helical" evidence="7">
    <location>
        <begin position="123"/>
        <end position="143"/>
    </location>
</feature>
<feature type="transmembrane region" description="Helical" evidence="7">
    <location>
        <begin position="90"/>
        <end position="111"/>
    </location>
</feature>
<feature type="transmembrane region" description="Helical" evidence="7">
    <location>
        <begin position="307"/>
        <end position="328"/>
    </location>
</feature>
<keyword evidence="6 7" id="KW-0472">Membrane</keyword>
<dbReference type="OrthoDB" id="9773727at2"/>
<dbReference type="InterPro" id="IPR000515">
    <property type="entry name" value="MetI-like"/>
</dbReference>
<evidence type="ECO:0000256" key="2">
    <source>
        <dbReference type="ARBA" id="ARBA00022448"/>
    </source>
</evidence>
<accession>A0A1G7LYE6</accession>
<evidence type="ECO:0000313" key="9">
    <source>
        <dbReference type="EMBL" id="SDF54588.1"/>
    </source>
</evidence>
<feature type="transmembrane region" description="Helical" evidence="7">
    <location>
        <begin position="199"/>
        <end position="222"/>
    </location>
</feature>
<evidence type="ECO:0000256" key="5">
    <source>
        <dbReference type="ARBA" id="ARBA00022989"/>
    </source>
</evidence>
<dbReference type="STRING" id="282683.SAMN04488105_12820"/>
<organism evidence="9 10">
    <name type="scientific">Salipiger thiooxidans</name>
    <dbReference type="NCBI Taxonomy" id="282683"/>
    <lineage>
        <taxon>Bacteria</taxon>
        <taxon>Pseudomonadati</taxon>
        <taxon>Pseudomonadota</taxon>
        <taxon>Alphaproteobacteria</taxon>
        <taxon>Rhodobacterales</taxon>
        <taxon>Roseobacteraceae</taxon>
        <taxon>Salipiger</taxon>
    </lineage>
</organism>
<evidence type="ECO:0000256" key="6">
    <source>
        <dbReference type="ARBA" id="ARBA00023136"/>
    </source>
</evidence>
<dbReference type="GO" id="GO:0055085">
    <property type="term" value="P:transmembrane transport"/>
    <property type="evidence" value="ECO:0007669"/>
    <property type="project" value="InterPro"/>
</dbReference>
<dbReference type="Proteomes" id="UP000198994">
    <property type="component" value="Unassembled WGS sequence"/>
</dbReference>
<dbReference type="Pfam" id="PF00528">
    <property type="entry name" value="BPD_transp_1"/>
    <property type="match status" value="1"/>
</dbReference>
<comment type="similarity">
    <text evidence="7">Belongs to the binding-protein-dependent transport system permease family.</text>
</comment>
<dbReference type="CDD" id="cd06261">
    <property type="entry name" value="TM_PBP2"/>
    <property type="match status" value="1"/>
</dbReference>
<reference evidence="10" key="1">
    <citation type="submission" date="2016-10" db="EMBL/GenBank/DDBJ databases">
        <authorList>
            <person name="Varghese N."/>
            <person name="Submissions S."/>
        </authorList>
    </citation>
    <scope>NUCLEOTIDE SEQUENCE [LARGE SCALE GENOMIC DNA]</scope>
    <source>
        <strain evidence="10">DSM 10146</strain>
    </source>
</reference>
<evidence type="ECO:0000259" key="8">
    <source>
        <dbReference type="PROSITE" id="PS50928"/>
    </source>
</evidence>
<comment type="subcellular location">
    <subcellularLocation>
        <location evidence="1 7">Cell membrane</location>
        <topology evidence="1 7">Multi-pass membrane protein</topology>
    </subcellularLocation>
</comment>
<dbReference type="SUPFAM" id="SSF161098">
    <property type="entry name" value="MetI-like"/>
    <property type="match status" value="1"/>
</dbReference>
<keyword evidence="5 7" id="KW-1133">Transmembrane helix</keyword>
<protein>
    <submittedName>
        <fullName evidence="9">Carbohydrate ABC transporter membrane protein 1, CUT1 family (TC 3.A.1.1.-)</fullName>
    </submittedName>
</protein>
<evidence type="ECO:0000256" key="7">
    <source>
        <dbReference type="RuleBase" id="RU363032"/>
    </source>
</evidence>
<keyword evidence="4 7" id="KW-0812">Transmembrane</keyword>
<dbReference type="EMBL" id="FNAV01000028">
    <property type="protein sequence ID" value="SDF54588.1"/>
    <property type="molecule type" value="Genomic_DNA"/>
</dbReference>
<feature type="transmembrane region" description="Helical" evidence="7">
    <location>
        <begin position="29"/>
        <end position="55"/>
    </location>
</feature>